<gene>
    <name evidence="3" type="primary">rsmD</name>
    <name evidence="3" type="ORF">RM533_03410</name>
</gene>
<dbReference type="PANTHER" id="PTHR43542:SF1">
    <property type="entry name" value="METHYLTRANSFERASE"/>
    <property type="match status" value="1"/>
</dbReference>
<keyword evidence="4" id="KW-1185">Reference proteome</keyword>
<organism evidence="3 4">
    <name type="scientific">Croceicoccus esteveae</name>
    <dbReference type="NCBI Taxonomy" id="3075597"/>
    <lineage>
        <taxon>Bacteria</taxon>
        <taxon>Pseudomonadati</taxon>
        <taxon>Pseudomonadota</taxon>
        <taxon>Alphaproteobacteria</taxon>
        <taxon>Sphingomonadales</taxon>
        <taxon>Erythrobacteraceae</taxon>
        <taxon>Croceicoccus</taxon>
    </lineage>
</organism>
<dbReference type="RefSeq" id="WP_311339809.1">
    <property type="nucleotide sequence ID" value="NZ_JAVRHS010000002.1"/>
</dbReference>
<dbReference type="PIRSF" id="PIRSF004553">
    <property type="entry name" value="CHP00095"/>
    <property type="match status" value="1"/>
</dbReference>
<comment type="caution">
    <text evidence="3">The sequence shown here is derived from an EMBL/GenBank/DDBJ whole genome shotgun (WGS) entry which is preliminary data.</text>
</comment>
<dbReference type="EMBL" id="JAVRHS010000002">
    <property type="protein sequence ID" value="MDT0575230.1"/>
    <property type="molecule type" value="Genomic_DNA"/>
</dbReference>
<evidence type="ECO:0000313" key="4">
    <source>
        <dbReference type="Proteomes" id="UP001259803"/>
    </source>
</evidence>
<dbReference type="InterPro" id="IPR004398">
    <property type="entry name" value="RNA_MeTrfase_RsmD"/>
</dbReference>
<dbReference type="EC" id="2.1.1.171" evidence="3"/>
<dbReference type="SUPFAM" id="SSF53335">
    <property type="entry name" value="S-adenosyl-L-methionine-dependent methyltransferases"/>
    <property type="match status" value="1"/>
</dbReference>
<dbReference type="CDD" id="cd02440">
    <property type="entry name" value="AdoMet_MTases"/>
    <property type="match status" value="1"/>
</dbReference>
<dbReference type="PANTHER" id="PTHR43542">
    <property type="entry name" value="METHYLTRANSFERASE"/>
    <property type="match status" value="1"/>
</dbReference>
<accession>A0ABU2ZF55</accession>
<evidence type="ECO:0000256" key="1">
    <source>
        <dbReference type="ARBA" id="ARBA00022603"/>
    </source>
</evidence>
<dbReference type="NCBIfam" id="TIGR00095">
    <property type="entry name" value="16S rRNA (guanine(966)-N(2))-methyltransferase RsmD"/>
    <property type="match status" value="1"/>
</dbReference>
<dbReference type="GO" id="GO:0052913">
    <property type="term" value="F:16S rRNA (guanine(966)-N(2))-methyltransferase activity"/>
    <property type="evidence" value="ECO:0007669"/>
    <property type="project" value="UniProtKB-EC"/>
</dbReference>
<protein>
    <submittedName>
        <fullName evidence="3">16S rRNA (Guanine(966)-N(2))-methyltransferase RsmD</fullName>
        <ecNumber evidence="3">2.1.1.171</ecNumber>
    </submittedName>
</protein>
<reference evidence="3 4" key="1">
    <citation type="submission" date="2023-09" db="EMBL/GenBank/DDBJ databases">
        <authorList>
            <person name="Rey-Velasco X."/>
        </authorList>
    </citation>
    <scope>NUCLEOTIDE SEQUENCE [LARGE SCALE GENOMIC DNA]</scope>
    <source>
        <strain evidence="3 4">F390</strain>
    </source>
</reference>
<dbReference type="InterPro" id="IPR029063">
    <property type="entry name" value="SAM-dependent_MTases_sf"/>
</dbReference>
<dbReference type="Gene3D" id="3.40.50.150">
    <property type="entry name" value="Vaccinia Virus protein VP39"/>
    <property type="match status" value="1"/>
</dbReference>
<keyword evidence="2 3" id="KW-0808">Transferase</keyword>
<keyword evidence="1 3" id="KW-0489">Methyltransferase</keyword>
<evidence type="ECO:0000313" key="3">
    <source>
        <dbReference type="EMBL" id="MDT0575230.1"/>
    </source>
</evidence>
<sequence length="183" mass="19416">MRIIAGKWRGRAIVAPAGPHTRPTADRTRETLFSMLTSRIGSFDGLTVVDLFAGSGALGLEALSRGAAHALFVEQEPAALHALRQNAVSLAAGKTSEIIAGSVMTLGPAKLQPELVFLDPPYGTGAGPVALDRLHRLGWISSGAWIALETGRDEKVSAAAFELDAVRDSGRARLHLMRLKARM</sequence>
<name>A0ABU2ZF55_9SPHN</name>
<evidence type="ECO:0000256" key="2">
    <source>
        <dbReference type="ARBA" id="ARBA00022679"/>
    </source>
</evidence>
<proteinExistence type="predicted"/>
<dbReference type="Pfam" id="PF03602">
    <property type="entry name" value="Cons_hypoth95"/>
    <property type="match status" value="1"/>
</dbReference>
<dbReference type="Proteomes" id="UP001259803">
    <property type="component" value="Unassembled WGS sequence"/>
</dbReference>